<dbReference type="RefSeq" id="XP_046062000.1">
    <property type="nucleotide sequence ID" value="XM_046203750.1"/>
</dbReference>
<protein>
    <submittedName>
        <fullName evidence="1">Uncharacterized protein</fullName>
    </submittedName>
</protein>
<proteinExistence type="predicted"/>
<evidence type="ECO:0000313" key="1">
    <source>
        <dbReference type="EMBL" id="KAH3667188.1"/>
    </source>
</evidence>
<dbReference type="Proteomes" id="UP000769157">
    <property type="component" value="Unassembled WGS sequence"/>
</dbReference>
<name>A0A9P8T5N6_9ASCO</name>
<accession>A0A9P8T5N6</accession>
<sequence length="275" mass="30956">MANHRKIFCSKSLIPINQNGSDSLLNNTSSSFSESEIFFESPSANAKLRAERKDQGKQKFKAGKVTRTLSSEPIDASPKKMKLAETCEPTISIMQLPPFESRAERAARRRAVAEAKRPRSQEIPGSSSEQFKLSAPIDIQCKGTCSQVAESPSTVPQDYTNDPIITSSLMEDNTDIMQEQEATKNTSIFNNDTEMNLINFFQPPAPTNQDRLARDLRTLLDRMTNMESLLTKRHNQMCKELEADKFHKQQVSEMVAQTRKIIGTLTKSRSHDQIN</sequence>
<reference evidence="1" key="1">
    <citation type="journal article" date="2021" name="Open Biol.">
        <title>Shared evolutionary footprints suggest mitochondrial oxidative damage underlies multiple complex I losses in fungi.</title>
        <authorList>
            <person name="Schikora-Tamarit M.A."/>
            <person name="Marcet-Houben M."/>
            <person name="Nosek J."/>
            <person name="Gabaldon T."/>
        </authorList>
    </citation>
    <scope>NUCLEOTIDE SEQUENCE</scope>
    <source>
        <strain evidence="1">CBS6075</strain>
    </source>
</reference>
<reference evidence="1" key="2">
    <citation type="submission" date="2021-01" db="EMBL/GenBank/DDBJ databases">
        <authorList>
            <person name="Schikora-Tamarit M.A."/>
        </authorList>
    </citation>
    <scope>NUCLEOTIDE SEQUENCE</scope>
    <source>
        <strain evidence="1">CBS6075</strain>
    </source>
</reference>
<gene>
    <name evidence="1" type="ORF">OGAPHI_002837</name>
</gene>
<organism evidence="1 2">
    <name type="scientific">Ogataea philodendri</name>
    <dbReference type="NCBI Taxonomy" id="1378263"/>
    <lineage>
        <taxon>Eukaryota</taxon>
        <taxon>Fungi</taxon>
        <taxon>Dikarya</taxon>
        <taxon>Ascomycota</taxon>
        <taxon>Saccharomycotina</taxon>
        <taxon>Pichiomycetes</taxon>
        <taxon>Pichiales</taxon>
        <taxon>Pichiaceae</taxon>
        <taxon>Ogataea</taxon>
    </lineage>
</organism>
<dbReference type="OrthoDB" id="3995155at2759"/>
<comment type="caution">
    <text evidence="1">The sequence shown here is derived from an EMBL/GenBank/DDBJ whole genome shotgun (WGS) entry which is preliminary data.</text>
</comment>
<dbReference type="EMBL" id="JAEUBE010000183">
    <property type="protein sequence ID" value="KAH3667188.1"/>
    <property type="molecule type" value="Genomic_DNA"/>
</dbReference>
<evidence type="ECO:0000313" key="2">
    <source>
        <dbReference type="Proteomes" id="UP000769157"/>
    </source>
</evidence>
<dbReference type="GeneID" id="70234804"/>
<keyword evidence="2" id="KW-1185">Reference proteome</keyword>
<dbReference type="AlphaFoldDB" id="A0A9P8T5N6"/>